<dbReference type="GO" id="GO:0004709">
    <property type="term" value="F:MAP kinase kinase kinase activity"/>
    <property type="evidence" value="ECO:0000318"/>
    <property type="project" value="GO_Central"/>
</dbReference>
<dbReference type="InterPro" id="IPR008271">
    <property type="entry name" value="Ser/Thr_kinase_AS"/>
</dbReference>
<dbReference type="EMBL" id="CM004393">
    <property type="protein sequence ID" value="OAY45254.1"/>
    <property type="molecule type" value="Genomic_DNA"/>
</dbReference>
<organism evidence="15">
    <name type="scientific">Manihot esculenta</name>
    <name type="common">Cassava</name>
    <name type="synonym">Jatropha manihot</name>
    <dbReference type="NCBI Taxonomy" id="3983"/>
    <lineage>
        <taxon>Eukaryota</taxon>
        <taxon>Viridiplantae</taxon>
        <taxon>Streptophyta</taxon>
        <taxon>Embryophyta</taxon>
        <taxon>Tracheophyta</taxon>
        <taxon>Spermatophyta</taxon>
        <taxon>Magnoliopsida</taxon>
        <taxon>eudicotyledons</taxon>
        <taxon>Gunneridae</taxon>
        <taxon>Pentapetalae</taxon>
        <taxon>rosids</taxon>
        <taxon>fabids</taxon>
        <taxon>Malpighiales</taxon>
        <taxon>Euphorbiaceae</taxon>
        <taxon>Crotonoideae</taxon>
        <taxon>Manihoteae</taxon>
        <taxon>Manihot</taxon>
    </lineage>
</organism>
<evidence type="ECO:0000256" key="6">
    <source>
        <dbReference type="ARBA" id="ARBA00022786"/>
    </source>
</evidence>
<evidence type="ECO:0000256" key="8">
    <source>
        <dbReference type="ARBA" id="ARBA00047559"/>
    </source>
</evidence>
<dbReference type="PANTHER" id="PTHR48016:SF61">
    <property type="entry name" value="PROTEIN KINASE DOMAIN-CONTAINING PROTEIN"/>
    <property type="match status" value="1"/>
</dbReference>
<dbReference type="Pfam" id="PF00240">
    <property type="entry name" value="ubiquitin"/>
    <property type="match status" value="1"/>
</dbReference>
<keyword evidence="5" id="KW-0418">Kinase</keyword>
<keyword evidence="3" id="KW-0808">Transferase</keyword>
<evidence type="ECO:0000256" key="9">
    <source>
        <dbReference type="ARBA" id="ARBA00048329"/>
    </source>
</evidence>
<dbReference type="SMART" id="SM00213">
    <property type="entry name" value="UBQ"/>
    <property type="match status" value="1"/>
</dbReference>
<dbReference type="SUPFAM" id="SSF56112">
    <property type="entry name" value="Protein kinase-like (PK-like)"/>
    <property type="match status" value="1"/>
</dbReference>
<sequence length="820" mass="95515">MANSESNSFHLFVRMPKRKPIKILVKSNFEVQFIQQKILVISKIPVTQQKLYYKGEKLEWNKTLEDCSIQNKAWLKLVVELDGESELFQMIHQISSTICRMYREKSVSRIDYCPLAHKMFALLAPERNEQSELLLIAYSVPATLVMFYRSRIKQQKAYARALILSSMHYLLNRPDDFLPECRLLALEFCKLLRHQVTNEDPLYQSCRTSLKQLVERSRFKIKLFEEPETVLTICSFLYEMTSTLCKGLVQIRVSNPSSHIDSLKFLFGEFQAFSCVVRNAIGYIDGDDEETLTCEREQFRLLLKRQQSSLRLILETTTREDDYHWLLEHNDVIDSESRMHLVTMMMIPEEKLLDAEFYKPLIHWSRFLDEEMFEALKNKKLTSPKKLQDWLYKLCQVIFKPQNLLFLACPNDPTKFYPNPELKLEPLHFDCFEFSGKVIALAVMHELQIGVAFHRMFLFQLAEKDISIGDVKDAYPSFYNKKAKECFLDDDQIRNDLVNSISEQISFFRKGFDSVFGKSIVQLLSFKGIELEDLNLVLKGKLNLEFISGEITHASDPLMSQFLKINRQGLNINKSEWRMDRKKTLGGGISGNVYKGYADGGFFFAVKKIRIKDKIKQEIDRIQQEVNLLCQLRHPNIVKYYGSLRQVYKSFKLKDSQVSYYTNQILEGLKYLHERKVVHRDIKCANILVDEKGCVKITDFGLAKVTELVPLLKSRHGTIDWIAPEVMKKDKEYGVEADIWSLGCTVLEMLTGNYPYSHVNDWDANLELEVEKGTLRNHLPNYSLSENARDFIMKCLQVDPKKRPTASQLLNHLFVKDSGC</sequence>
<dbReference type="AlphaFoldDB" id="A0A2C9VIJ0"/>
<dbReference type="Gene3D" id="3.90.1750.10">
    <property type="entry name" value="Hect, E3 ligase catalytic domains"/>
    <property type="match status" value="1"/>
</dbReference>
<dbReference type="InterPro" id="IPR029071">
    <property type="entry name" value="Ubiquitin-like_domsf"/>
</dbReference>
<dbReference type="InterPro" id="IPR011009">
    <property type="entry name" value="Kinase-like_dom_sf"/>
</dbReference>
<name>A0A2C9VIJ0_MANES</name>
<keyword evidence="4 11" id="KW-0547">Nucleotide-binding</keyword>
<feature type="domain" description="Ubiquitin-like" evidence="13">
    <location>
        <begin position="9"/>
        <end position="84"/>
    </location>
</feature>
<reference evidence="15" key="1">
    <citation type="submission" date="2016-02" db="EMBL/GenBank/DDBJ databases">
        <title>WGS assembly of Manihot esculenta.</title>
        <authorList>
            <person name="Bredeson J.V."/>
            <person name="Prochnik S.E."/>
            <person name="Lyons J.B."/>
            <person name="Schmutz J."/>
            <person name="Grimwood J."/>
            <person name="Vrebalov J."/>
            <person name="Bart R.S."/>
            <person name="Amuge T."/>
            <person name="Ferguson M.E."/>
            <person name="Green R."/>
            <person name="Putnam N."/>
            <person name="Stites J."/>
            <person name="Rounsley S."/>
            <person name="Rokhsar D.S."/>
        </authorList>
    </citation>
    <scope>NUCLEOTIDE SEQUENCE [LARGE SCALE GENOMIC DNA]</scope>
    <source>
        <tissue evidence="15">Leaf</tissue>
    </source>
</reference>
<dbReference type="Pfam" id="PF00632">
    <property type="entry name" value="HECT"/>
    <property type="match status" value="1"/>
</dbReference>
<comment type="catalytic activity">
    <reaction evidence="8">
        <text>L-threonyl-[protein] + ATP = O-phospho-L-threonyl-[protein] + ADP + H(+)</text>
        <dbReference type="Rhea" id="RHEA:46608"/>
        <dbReference type="Rhea" id="RHEA-COMP:11060"/>
        <dbReference type="Rhea" id="RHEA-COMP:11605"/>
        <dbReference type="ChEBI" id="CHEBI:15378"/>
        <dbReference type="ChEBI" id="CHEBI:30013"/>
        <dbReference type="ChEBI" id="CHEBI:30616"/>
        <dbReference type="ChEBI" id="CHEBI:61977"/>
        <dbReference type="ChEBI" id="CHEBI:456216"/>
        <dbReference type="EC" id="2.7.11.25"/>
    </reaction>
</comment>
<dbReference type="Gene3D" id="3.10.20.90">
    <property type="entry name" value="Phosphatidylinositol 3-kinase Catalytic Subunit, Chain A, domain 1"/>
    <property type="match status" value="1"/>
</dbReference>
<evidence type="ECO:0000256" key="4">
    <source>
        <dbReference type="ARBA" id="ARBA00022741"/>
    </source>
</evidence>
<dbReference type="InterPro" id="IPR050538">
    <property type="entry name" value="MAP_kinase_kinase_kinase"/>
</dbReference>
<feature type="domain" description="Protein kinase" evidence="12">
    <location>
        <begin position="579"/>
        <end position="815"/>
    </location>
</feature>
<dbReference type="InterPro" id="IPR000569">
    <property type="entry name" value="HECT_dom"/>
</dbReference>
<dbReference type="PROSITE" id="PS00107">
    <property type="entry name" value="PROTEIN_KINASE_ATP"/>
    <property type="match status" value="1"/>
</dbReference>
<evidence type="ECO:0000256" key="1">
    <source>
        <dbReference type="ARBA" id="ARBA00006529"/>
    </source>
</evidence>
<dbReference type="InterPro" id="IPR035983">
    <property type="entry name" value="Hect_E3_ubiquitin_ligase"/>
</dbReference>
<feature type="binding site" evidence="11">
    <location>
        <position position="608"/>
    </location>
    <ligand>
        <name>ATP</name>
        <dbReference type="ChEBI" id="CHEBI:30616"/>
    </ligand>
</feature>
<dbReference type="Gene3D" id="3.30.200.20">
    <property type="entry name" value="Phosphorylase Kinase, domain 1"/>
    <property type="match status" value="1"/>
</dbReference>
<comment type="caution">
    <text evidence="10">Lacks conserved residue(s) required for the propagation of feature annotation.</text>
</comment>
<dbReference type="Pfam" id="PF00069">
    <property type="entry name" value="Pkinase"/>
    <property type="match status" value="1"/>
</dbReference>
<dbReference type="SMART" id="SM00220">
    <property type="entry name" value="S_TKc"/>
    <property type="match status" value="1"/>
</dbReference>
<evidence type="ECO:0000256" key="11">
    <source>
        <dbReference type="PROSITE-ProRule" id="PRU10141"/>
    </source>
</evidence>
<dbReference type="PROSITE" id="PS50011">
    <property type="entry name" value="PROTEIN_KINASE_DOM"/>
    <property type="match status" value="1"/>
</dbReference>
<feature type="domain" description="HECT" evidence="14">
    <location>
        <begin position="388"/>
        <end position="480"/>
    </location>
</feature>
<dbReference type="Gene3D" id="1.10.510.10">
    <property type="entry name" value="Transferase(Phosphotransferase) domain 1"/>
    <property type="match status" value="1"/>
</dbReference>
<dbReference type="EC" id="2.7.11.25" evidence="2"/>
<comment type="catalytic activity">
    <reaction evidence="9">
        <text>L-seryl-[protein] + ATP = O-phospho-L-seryl-[protein] + ADP + H(+)</text>
        <dbReference type="Rhea" id="RHEA:17989"/>
        <dbReference type="Rhea" id="RHEA-COMP:9863"/>
        <dbReference type="Rhea" id="RHEA-COMP:11604"/>
        <dbReference type="ChEBI" id="CHEBI:15378"/>
        <dbReference type="ChEBI" id="CHEBI:29999"/>
        <dbReference type="ChEBI" id="CHEBI:30616"/>
        <dbReference type="ChEBI" id="CHEBI:83421"/>
        <dbReference type="ChEBI" id="CHEBI:456216"/>
        <dbReference type="EC" id="2.7.11.25"/>
    </reaction>
</comment>
<proteinExistence type="inferred from homology"/>
<dbReference type="GO" id="GO:0005737">
    <property type="term" value="C:cytoplasm"/>
    <property type="evidence" value="ECO:0000318"/>
    <property type="project" value="GO_Central"/>
</dbReference>
<dbReference type="PROSITE" id="PS50053">
    <property type="entry name" value="UBIQUITIN_2"/>
    <property type="match status" value="1"/>
</dbReference>
<dbReference type="InterPro" id="IPR000719">
    <property type="entry name" value="Prot_kinase_dom"/>
</dbReference>
<dbReference type="GO" id="GO:0000165">
    <property type="term" value="P:MAPK cascade"/>
    <property type="evidence" value="ECO:0000318"/>
    <property type="project" value="GO_Central"/>
</dbReference>
<evidence type="ECO:0000256" key="5">
    <source>
        <dbReference type="ARBA" id="ARBA00022777"/>
    </source>
</evidence>
<evidence type="ECO:0000259" key="14">
    <source>
        <dbReference type="PROSITE" id="PS50237"/>
    </source>
</evidence>
<evidence type="ECO:0000256" key="2">
    <source>
        <dbReference type="ARBA" id="ARBA00012406"/>
    </source>
</evidence>
<evidence type="ECO:0000256" key="7">
    <source>
        <dbReference type="ARBA" id="ARBA00022840"/>
    </source>
</evidence>
<evidence type="ECO:0000313" key="15">
    <source>
        <dbReference type="EMBL" id="OAY45254.1"/>
    </source>
</evidence>
<dbReference type="CDD" id="cd06606">
    <property type="entry name" value="STKc_MAPKKK"/>
    <property type="match status" value="1"/>
</dbReference>
<evidence type="ECO:0000256" key="3">
    <source>
        <dbReference type="ARBA" id="ARBA00022679"/>
    </source>
</evidence>
<evidence type="ECO:0000259" key="12">
    <source>
        <dbReference type="PROSITE" id="PS50011"/>
    </source>
</evidence>
<evidence type="ECO:0000259" key="13">
    <source>
        <dbReference type="PROSITE" id="PS50053"/>
    </source>
</evidence>
<keyword evidence="7 11" id="KW-0067">ATP-binding</keyword>
<dbReference type="SUPFAM" id="SSF56204">
    <property type="entry name" value="Hect, E3 ligase catalytic domain"/>
    <property type="match status" value="1"/>
</dbReference>
<dbReference type="InterPro" id="IPR017441">
    <property type="entry name" value="Protein_kinase_ATP_BS"/>
</dbReference>
<protein>
    <recommendedName>
        <fullName evidence="2">mitogen-activated protein kinase kinase kinase</fullName>
        <ecNumber evidence="2">2.7.11.25</ecNumber>
    </recommendedName>
</protein>
<dbReference type="PANTHER" id="PTHR48016">
    <property type="entry name" value="MAP KINASE KINASE KINASE SSK2-RELATED-RELATED"/>
    <property type="match status" value="1"/>
</dbReference>
<dbReference type="PROSITE" id="PS50237">
    <property type="entry name" value="HECT"/>
    <property type="match status" value="1"/>
</dbReference>
<dbReference type="STRING" id="3983.A0A2C9VIJ0"/>
<dbReference type="SUPFAM" id="SSF54236">
    <property type="entry name" value="Ubiquitin-like"/>
    <property type="match status" value="1"/>
</dbReference>
<dbReference type="GO" id="GO:0005524">
    <property type="term" value="F:ATP binding"/>
    <property type="evidence" value="ECO:0007669"/>
    <property type="project" value="UniProtKB-UniRule"/>
</dbReference>
<dbReference type="GO" id="GO:0004842">
    <property type="term" value="F:ubiquitin-protein transferase activity"/>
    <property type="evidence" value="ECO:0007669"/>
    <property type="project" value="InterPro"/>
</dbReference>
<gene>
    <name evidence="15" type="ORF">MANES_07G044900</name>
</gene>
<evidence type="ECO:0000256" key="10">
    <source>
        <dbReference type="PROSITE-ProRule" id="PRU00104"/>
    </source>
</evidence>
<comment type="similarity">
    <text evidence="1">Belongs to the protein kinase superfamily. STE Ser/Thr protein kinase family. MAP kinase kinase kinase subfamily.</text>
</comment>
<keyword evidence="6 10" id="KW-0833">Ubl conjugation pathway</keyword>
<accession>A0A2C9VIJ0</accession>
<dbReference type="PROSITE" id="PS00108">
    <property type="entry name" value="PROTEIN_KINASE_ST"/>
    <property type="match status" value="1"/>
</dbReference>
<dbReference type="InterPro" id="IPR000626">
    <property type="entry name" value="Ubiquitin-like_dom"/>
</dbReference>